<dbReference type="SUPFAM" id="SSF51182">
    <property type="entry name" value="RmlC-like cupins"/>
    <property type="match status" value="2"/>
</dbReference>
<proteinExistence type="predicted"/>
<dbReference type="Pfam" id="PF07883">
    <property type="entry name" value="Cupin_2"/>
    <property type="match status" value="1"/>
</dbReference>
<dbReference type="InterPro" id="IPR014710">
    <property type="entry name" value="RmlC-like_jellyroll"/>
</dbReference>
<dbReference type="GO" id="GO:0016853">
    <property type="term" value="F:isomerase activity"/>
    <property type="evidence" value="ECO:0007669"/>
    <property type="project" value="UniProtKB-KW"/>
</dbReference>
<keyword evidence="4" id="KW-0413">Isomerase</keyword>
<protein>
    <submittedName>
        <fullName evidence="4">Mannose-6-phosphate isomerase, cupin superfamily</fullName>
    </submittedName>
</protein>
<dbReference type="InterPro" id="IPR011051">
    <property type="entry name" value="RmlC_Cupin_sf"/>
</dbReference>
<dbReference type="AlphaFoldDB" id="A0A239MUB4"/>
<evidence type="ECO:0000313" key="5">
    <source>
        <dbReference type="Proteomes" id="UP000198280"/>
    </source>
</evidence>
<dbReference type="RefSeq" id="WP_089227994.1">
    <property type="nucleotide sequence ID" value="NZ_FZOF01000027.1"/>
</dbReference>
<organism evidence="4 5">
    <name type="scientific">Actinacidiphila glaucinigra</name>
    <dbReference type="NCBI Taxonomy" id="235986"/>
    <lineage>
        <taxon>Bacteria</taxon>
        <taxon>Bacillati</taxon>
        <taxon>Actinomycetota</taxon>
        <taxon>Actinomycetes</taxon>
        <taxon>Kitasatosporales</taxon>
        <taxon>Streptomycetaceae</taxon>
        <taxon>Actinacidiphila</taxon>
    </lineage>
</organism>
<evidence type="ECO:0000313" key="4">
    <source>
        <dbReference type="EMBL" id="SNT45843.1"/>
    </source>
</evidence>
<evidence type="ECO:0000256" key="2">
    <source>
        <dbReference type="SAM" id="MobiDB-lite"/>
    </source>
</evidence>
<evidence type="ECO:0000256" key="1">
    <source>
        <dbReference type="ARBA" id="ARBA00022723"/>
    </source>
</evidence>
<dbReference type="InterPro" id="IPR051610">
    <property type="entry name" value="GPI/OXD"/>
</dbReference>
<feature type="domain" description="Cupin type-2" evidence="3">
    <location>
        <begin position="200"/>
        <end position="262"/>
    </location>
</feature>
<dbReference type="Gene3D" id="2.60.120.10">
    <property type="entry name" value="Jelly Rolls"/>
    <property type="match status" value="2"/>
</dbReference>
<dbReference type="GO" id="GO:0046872">
    <property type="term" value="F:metal ion binding"/>
    <property type="evidence" value="ECO:0007669"/>
    <property type="project" value="UniProtKB-KW"/>
</dbReference>
<sequence length="289" mass="31701">MAYHISRASEREWIDVKDVPGLRQALMVGEIHGSHHMEIALYELAPGATLGWNRCPFEESWFVTAGNGRAALAGLEYDLGVGDYGVAPVGLAHSLSAGDQGLSWFSVRAPKPPSFDGARSSISTQPHSGEYMGRPSETDPRHRFVGHFSESDVAPFGDLAMPGYHGPNIKNISIRMMVDQLLGAQHHTTFIASIAPRSGPGKAAKVHYHPFEEIYYFVGGGMRGWIDGNEEVTETGDLVWVSTDGTHGFVNERDEPARWIEVQSPVPPTSDAFFFPDDWRALPEDGQAR</sequence>
<keyword evidence="1" id="KW-0479">Metal-binding</keyword>
<dbReference type="InterPro" id="IPR013096">
    <property type="entry name" value="Cupin_2"/>
</dbReference>
<accession>A0A239MUB4</accession>
<reference evidence="4 5" key="1">
    <citation type="submission" date="2017-06" db="EMBL/GenBank/DDBJ databases">
        <authorList>
            <person name="Kim H.J."/>
            <person name="Triplett B.A."/>
        </authorList>
    </citation>
    <scope>NUCLEOTIDE SEQUENCE [LARGE SCALE GENOMIC DNA]</scope>
    <source>
        <strain evidence="4 5">CGMCC 4.1858</strain>
    </source>
</reference>
<feature type="region of interest" description="Disordered" evidence="2">
    <location>
        <begin position="115"/>
        <end position="139"/>
    </location>
</feature>
<keyword evidence="5" id="KW-1185">Reference proteome</keyword>
<dbReference type="PANTHER" id="PTHR35848">
    <property type="entry name" value="OXALATE-BINDING PROTEIN"/>
    <property type="match status" value="1"/>
</dbReference>
<dbReference type="OrthoDB" id="9791637at2"/>
<dbReference type="EMBL" id="FZOF01000027">
    <property type="protein sequence ID" value="SNT45843.1"/>
    <property type="molecule type" value="Genomic_DNA"/>
</dbReference>
<evidence type="ECO:0000259" key="3">
    <source>
        <dbReference type="Pfam" id="PF07883"/>
    </source>
</evidence>
<dbReference type="Proteomes" id="UP000198280">
    <property type="component" value="Unassembled WGS sequence"/>
</dbReference>
<gene>
    <name evidence="4" type="ORF">SAMN05216252_12742</name>
</gene>
<name>A0A239MUB4_9ACTN</name>